<gene>
    <name evidence="2" type="ORF">QBC47DRAFT_60162</name>
</gene>
<name>A0AAJ0F6M7_9PEZI</name>
<dbReference type="Proteomes" id="UP001239445">
    <property type="component" value="Unassembled WGS sequence"/>
</dbReference>
<evidence type="ECO:0000256" key="1">
    <source>
        <dbReference type="SAM" id="SignalP"/>
    </source>
</evidence>
<dbReference type="AlphaFoldDB" id="A0AAJ0F6M7"/>
<organism evidence="2 3">
    <name type="scientific">Echria macrotheca</name>
    <dbReference type="NCBI Taxonomy" id="438768"/>
    <lineage>
        <taxon>Eukaryota</taxon>
        <taxon>Fungi</taxon>
        <taxon>Dikarya</taxon>
        <taxon>Ascomycota</taxon>
        <taxon>Pezizomycotina</taxon>
        <taxon>Sordariomycetes</taxon>
        <taxon>Sordariomycetidae</taxon>
        <taxon>Sordariales</taxon>
        <taxon>Schizotheciaceae</taxon>
        <taxon>Echria</taxon>
    </lineage>
</organism>
<feature type="chain" id="PRO_5042584686" description="Secreted protein" evidence="1">
    <location>
        <begin position="26"/>
        <end position="160"/>
    </location>
</feature>
<dbReference type="EMBL" id="MU839839">
    <property type="protein sequence ID" value="KAK1752533.1"/>
    <property type="molecule type" value="Genomic_DNA"/>
</dbReference>
<accession>A0AAJ0F6M7</accession>
<keyword evidence="3" id="KW-1185">Reference proteome</keyword>
<comment type="caution">
    <text evidence="2">The sequence shown here is derived from an EMBL/GenBank/DDBJ whole genome shotgun (WGS) entry which is preliminary data.</text>
</comment>
<evidence type="ECO:0000313" key="2">
    <source>
        <dbReference type="EMBL" id="KAK1752533.1"/>
    </source>
</evidence>
<feature type="signal peptide" evidence="1">
    <location>
        <begin position="1"/>
        <end position="25"/>
    </location>
</feature>
<sequence>MAIDLHVSCQWWKALVLHLLPRAHATSELRLGSPQRVNGVVVVNCRGRRNAAHRTQSAVRTMLCADDHVPMGCHRLIWALSWSLRGTLHLCRSLNPAFLFSCCSPHASTLRGRRWRWHGDHLQAHWWRTTSLACPSLGAARTDVTAVAVTYPGTSLRLHV</sequence>
<reference evidence="2" key="1">
    <citation type="submission" date="2023-06" db="EMBL/GenBank/DDBJ databases">
        <title>Genome-scale phylogeny and comparative genomics of the fungal order Sordariales.</title>
        <authorList>
            <consortium name="Lawrence Berkeley National Laboratory"/>
            <person name="Hensen N."/>
            <person name="Bonometti L."/>
            <person name="Westerberg I."/>
            <person name="Brannstrom I.O."/>
            <person name="Guillou S."/>
            <person name="Cros-Aarteil S."/>
            <person name="Calhoun S."/>
            <person name="Haridas S."/>
            <person name="Kuo A."/>
            <person name="Mondo S."/>
            <person name="Pangilinan J."/>
            <person name="Riley R."/>
            <person name="Labutti K."/>
            <person name="Andreopoulos B."/>
            <person name="Lipzen A."/>
            <person name="Chen C."/>
            <person name="Yanf M."/>
            <person name="Daum C."/>
            <person name="Ng V."/>
            <person name="Clum A."/>
            <person name="Steindorff A."/>
            <person name="Ohm R."/>
            <person name="Martin F."/>
            <person name="Silar P."/>
            <person name="Natvig D."/>
            <person name="Lalanne C."/>
            <person name="Gautier V."/>
            <person name="Ament-Velasquez S.L."/>
            <person name="Kruys A."/>
            <person name="Hutchinson M.I."/>
            <person name="Powell A.J."/>
            <person name="Barry K."/>
            <person name="Miller A.N."/>
            <person name="Grigoriev I.V."/>
            <person name="Debuchy R."/>
            <person name="Gladieux P."/>
            <person name="Thoren M.H."/>
            <person name="Johannesson H."/>
        </authorList>
    </citation>
    <scope>NUCLEOTIDE SEQUENCE</scope>
    <source>
        <strain evidence="2">PSN4</strain>
    </source>
</reference>
<protein>
    <recommendedName>
        <fullName evidence="4">Secreted protein</fullName>
    </recommendedName>
</protein>
<proteinExistence type="predicted"/>
<keyword evidence="1" id="KW-0732">Signal</keyword>
<evidence type="ECO:0000313" key="3">
    <source>
        <dbReference type="Proteomes" id="UP001239445"/>
    </source>
</evidence>
<evidence type="ECO:0008006" key="4">
    <source>
        <dbReference type="Google" id="ProtNLM"/>
    </source>
</evidence>